<keyword evidence="4" id="KW-1185">Reference proteome</keyword>
<organism evidence="2 4">
    <name type="scientific">Toxocara canis</name>
    <name type="common">Canine roundworm</name>
    <dbReference type="NCBI Taxonomy" id="6265"/>
    <lineage>
        <taxon>Eukaryota</taxon>
        <taxon>Metazoa</taxon>
        <taxon>Ecdysozoa</taxon>
        <taxon>Nematoda</taxon>
        <taxon>Chromadorea</taxon>
        <taxon>Rhabditida</taxon>
        <taxon>Spirurina</taxon>
        <taxon>Ascaridomorpha</taxon>
        <taxon>Ascaridoidea</taxon>
        <taxon>Toxocaridae</taxon>
        <taxon>Toxocara</taxon>
    </lineage>
</organism>
<dbReference type="OrthoDB" id="5851172at2759"/>
<name>A0A0B2VHV6_TOXCA</name>
<dbReference type="EMBL" id="JPKZ01001591">
    <property type="protein sequence ID" value="KHN81103.1"/>
    <property type="molecule type" value="Genomic_DNA"/>
</dbReference>
<evidence type="ECO:0000313" key="2">
    <source>
        <dbReference type="EMBL" id="KHN81103.1"/>
    </source>
</evidence>
<dbReference type="AlphaFoldDB" id="A0A0B2VHV6"/>
<feature type="compositionally biased region" description="Polar residues" evidence="1">
    <location>
        <begin position="135"/>
        <end position="148"/>
    </location>
</feature>
<sequence length="180" mass="19124">MLAPIITKDMKLFPSRPLPPKIKNVRSRAQSLDDLKNRSLARCSSTPVRQRSSQSVGHLPVTSRCSPKASLAVRKPATLDAIVEGVEMSSSNGCAKTGTANSRSSATSPKCAQVRSSPDLEGMADSDSSLSTSSAPTMQKHSSSNRSRTIVKWITGALKSKSKDECSSGNGKMRRVTACS</sequence>
<dbReference type="Proteomes" id="UP000031036">
    <property type="component" value="Unassembled WGS sequence"/>
</dbReference>
<protein>
    <submittedName>
        <fullName evidence="2">Uncharacterized protein</fullName>
    </submittedName>
</protein>
<dbReference type="EMBL" id="UYWY01019578">
    <property type="protein sequence ID" value="VDM38230.1"/>
    <property type="molecule type" value="Genomic_DNA"/>
</dbReference>
<feature type="compositionally biased region" description="Low complexity" evidence="1">
    <location>
        <begin position="125"/>
        <end position="134"/>
    </location>
</feature>
<evidence type="ECO:0000313" key="4">
    <source>
        <dbReference type="Proteomes" id="UP000031036"/>
    </source>
</evidence>
<feature type="region of interest" description="Disordered" evidence="1">
    <location>
        <begin position="17"/>
        <end position="64"/>
    </location>
</feature>
<reference evidence="3" key="2">
    <citation type="submission" date="2018-11" db="EMBL/GenBank/DDBJ databases">
        <authorList>
            <consortium name="Pathogen Informatics"/>
        </authorList>
    </citation>
    <scope>NUCLEOTIDE SEQUENCE [LARGE SCALE GENOMIC DNA]</scope>
</reference>
<proteinExistence type="predicted"/>
<accession>A0A0B2VHV6</accession>
<feature type="compositionally biased region" description="Polar residues" evidence="1">
    <location>
        <begin position="90"/>
        <end position="116"/>
    </location>
</feature>
<evidence type="ECO:0000313" key="3">
    <source>
        <dbReference type="EMBL" id="VDM38230.1"/>
    </source>
</evidence>
<feature type="region of interest" description="Disordered" evidence="1">
    <location>
        <begin position="90"/>
        <end position="180"/>
    </location>
</feature>
<feature type="compositionally biased region" description="Polar residues" evidence="1">
    <location>
        <begin position="42"/>
        <end position="56"/>
    </location>
</feature>
<reference evidence="2 4" key="1">
    <citation type="submission" date="2014-11" db="EMBL/GenBank/DDBJ databases">
        <title>Genetic blueprint of the zoonotic pathogen Toxocara canis.</title>
        <authorList>
            <person name="Zhu X.-Q."/>
            <person name="Korhonen P.K."/>
            <person name="Cai H."/>
            <person name="Young N.D."/>
            <person name="Nejsum P."/>
            <person name="von Samson-Himmelstjerna G."/>
            <person name="Boag P.R."/>
            <person name="Tan P."/>
            <person name="Li Q."/>
            <person name="Min J."/>
            <person name="Yang Y."/>
            <person name="Wang X."/>
            <person name="Fang X."/>
            <person name="Hall R.S."/>
            <person name="Hofmann A."/>
            <person name="Sternberg P.W."/>
            <person name="Jex A.R."/>
            <person name="Gasser R.B."/>
        </authorList>
    </citation>
    <scope>NUCLEOTIDE SEQUENCE [LARGE SCALE GENOMIC DNA]</scope>
    <source>
        <strain evidence="2">PN_DK_2014</strain>
    </source>
</reference>
<evidence type="ECO:0000256" key="1">
    <source>
        <dbReference type="SAM" id="MobiDB-lite"/>
    </source>
</evidence>
<gene>
    <name evidence="2" type="ORF">Tcan_05290</name>
    <name evidence="3" type="ORF">TCNE_LOCUS6909</name>
</gene>